<evidence type="ECO:0000256" key="2">
    <source>
        <dbReference type="ARBA" id="ARBA00006153"/>
    </source>
</evidence>
<dbReference type="PIRSF" id="PIRSF005962">
    <property type="entry name" value="Pept_M20D_amidohydro"/>
    <property type="match status" value="1"/>
</dbReference>
<dbReference type="Gene3D" id="3.30.70.360">
    <property type="match status" value="1"/>
</dbReference>
<dbReference type="EMBL" id="JBBWWR010000020">
    <property type="protein sequence ID" value="KAK8939859.1"/>
    <property type="molecule type" value="Genomic_DNA"/>
</dbReference>
<protein>
    <submittedName>
        <fullName evidence="7">IAA-amino acid hydrolase ILR1-like 3</fullName>
    </submittedName>
</protein>
<evidence type="ECO:0000256" key="5">
    <source>
        <dbReference type="SAM" id="SignalP"/>
    </source>
</evidence>
<dbReference type="InterPro" id="IPR044757">
    <property type="entry name" value="ILR1-like_Hyd"/>
</dbReference>
<evidence type="ECO:0000256" key="1">
    <source>
        <dbReference type="ARBA" id="ARBA00003007"/>
    </source>
</evidence>
<dbReference type="SUPFAM" id="SSF55031">
    <property type="entry name" value="Bacterial exopeptidase dimerisation domain"/>
    <property type="match status" value="1"/>
</dbReference>
<comment type="function">
    <text evidence="1">Hydrolyzes certain amino acid conjugates of the plant growth regulator indole-3-acetic acid (IAA).</text>
</comment>
<evidence type="ECO:0000259" key="6">
    <source>
        <dbReference type="Pfam" id="PF07687"/>
    </source>
</evidence>
<dbReference type="InterPro" id="IPR036264">
    <property type="entry name" value="Bact_exopeptidase_dim_dom"/>
</dbReference>
<evidence type="ECO:0000256" key="4">
    <source>
        <dbReference type="ARBA" id="ARBA00022801"/>
    </source>
</evidence>
<dbReference type="InterPro" id="IPR011650">
    <property type="entry name" value="Peptidase_M20_dimer"/>
</dbReference>
<dbReference type="InterPro" id="IPR017439">
    <property type="entry name" value="Amidohydrolase"/>
</dbReference>
<evidence type="ECO:0000256" key="3">
    <source>
        <dbReference type="ARBA" id="ARBA00022729"/>
    </source>
</evidence>
<dbReference type="Gene3D" id="3.40.630.10">
    <property type="entry name" value="Zn peptidases"/>
    <property type="match status" value="2"/>
</dbReference>
<dbReference type="Proteomes" id="UP001412067">
    <property type="component" value="Unassembled WGS sequence"/>
</dbReference>
<comment type="similarity">
    <text evidence="2">Belongs to the peptidase M20 family.</text>
</comment>
<dbReference type="NCBIfam" id="TIGR01891">
    <property type="entry name" value="amidohydrolases"/>
    <property type="match status" value="1"/>
</dbReference>
<comment type="caution">
    <text evidence="7">The sequence shown here is derived from an EMBL/GenBank/DDBJ whole genome shotgun (WGS) entry which is preliminary data.</text>
</comment>
<feature type="chain" id="PRO_5046539622" evidence="5">
    <location>
        <begin position="21"/>
        <end position="445"/>
    </location>
</feature>
<dbReference type="SUPFAM" id="SSF53187">
    <property type="entry name" value="Zn-dependent exopeptidases"/>
    <property type="match status" value="1"/>
</dbReference>
<accession>A0ABR2LFU0</accession>
<dbReference type="Pfam" id="PF07687">
    <property type="entry name" value="M20_dimer"/>
    <property type="match status" value="1"/>
</dbReference>
<evidence type="ECO:0000313" key="7">
    <source>
        <dbReference type="EMBL" id="KAK8939859.1"/>
    </source>
</evidence>
<dbReference type="InterPro" id="IPR002933">
    <property type="entry name" value="Peptidase_M20"/>
</dbReference>
<feature type="signal peptide" evidence="5">
    <location>
        <begin position="1"/>
        <end position="20"/>
    </location>
</feature>
<keyword evidence="4" id="KW-0378">Hydrolase</keyword>
<dbReference type="PANTHER" id="PTHR11014:SF63">
    <property type="entry name" value="METALLOPEPTIDASE, PUTATIVE (AFU_ORTHOLOGUE AFUA_6G09600)-RELATED"/>
    <property type="match status" value="1"/>
</dbReference>
<dbReference type="CDD" id="cd08017">
    <property type="entry name" value="M20_IAA_Hyd"/>
    <property type="match status" value="1"/>
</dbReference>
<name>A0ABR2LFU0_9ASPA</name>
<proteinExistence type="inferred from homology"/>
<keyword evidence="8" id="KW-1185">Reference proteome</keyword>
<organism evidence="7 8">
    <name type="scientific">Platanthera guangdongensis</name>
    <dbReference type="NCBI Taxonomy" id="2320717"/>
    <lineage>
        <taxon>Eukaryota</taxon>
        <taxon>Viridiplantae</taxon>
        <taxon>Streptophyta</taxon>
        <taxon>Embryophyta</taxon>
        <taxon>Tracheophyta</taxon>
        <taxon>Spermatophyta</taxon>
        <taxon>Magnoliopsida</taxon>
        <taxon>Liliopsida</taxon>
        <taxon>Asparagales</taxon>
        <taxon>Orchidaceae</taxon>
        <taxon>Orchidoideae</taxon>
        <taxon>Orchideae</taxon>
        <taxon>Orchidinae</taxon>
        <taxon>Platanthera</taxon>
    </lineage>
</organism>
<gene>
    <name evidence="7" type="primary">ILL3</name>
    <name evidence="7" type="ORF">KSP40_PGU007712</name>
</gene>
<sequence length="445" mass="48681">MNSFAFLLWLLFCTVLSSSSLPYEDLLNSAREPEFLDWMRIIRRRIHQHPEIGFEEYKTSELIRSELETLGIEYSWPVAKTGVVASIVGSGGGPRFALRADMDALGLQIIFHFSVGLHEQFEFPVIDLIVSLLFVLSQELADLSYKSKVDGKMHACGHDAHVTMLLGAAKLLQGLKSSLKGTIKLVFQPGEEGYAGAYHVLEEGALDDVHAIFCIHVDHTLPTGSVSSSPGTILGSADTFEVIIKGKGGHAAALHRTADPLLAACSTILSLQQLISRETDPLESRIISVGFMDGGETHDVLPESVTFGGTFRSMTTEGIDSLRQRIQEVVVSQAAVHRCTAIVKFMDRAYVSTTNDDNLYNIARTVAAGLLGEANVHPFPRLMGAEDFSFYSQRMPAALFTIGIRNESLGSIHTTHSPYFMVDEEVLPIGAAFHAGVALAYLERR</sequence>
<reference evidence="7 8" key="1">
    <citation type="journal article" date="2022" name="Nat. Plants">
        <title>Genomes of leafy and leafless Platanthera orchids illuminate the evolution of mycoheterotrophy.</title>
        <authorList>
            <person name="Li M.H."/>
            <person name="Liu K.W."/>
            <person name="Li Z."/>
            <person name="Lu H.C."/>
            <person name="Ye Q.L."/>
            <person name="Zhang D."/>
            <person name="Wang J.Y."/>
            <person name="Li Y.F."/>
            <person name="Zhong Z.M."/>
            <person name="Liu X."/>
            <person name="Yu X."/>
            <person name="Liu D.K."/>
            <person name="Tu X.D."/>
            <person name="Liu B."/>
            <person name="Hao Y."/>
            <person name="Liao X.Y."/>
            <person name="Jiang Y.T."/>
            <person name="Sun W.H."/>
            <person name="Chen J."/>
            <person name="Chen Y.Q."/>
            <person name="Ai Y."/>
            <person name="Zhai J.W."/>
            <person name="Wu S.S."/>
            <person name="Zhou Z."/>
            <person name="Hsiao Y.Y."/>
            <person name="Wu W.L."/>
            <person name="Chen Y.Y."/>
            <person name="Lin Y.F."/>
            <person name="Hsu J.L."/>
            <person name="Li C.Y."/>
            <person name="Wang Z.W."/>
            <person name="Zhao X."/>
            <person name="Zhong W.Y."/>
            <person name="Ma X.K."/>
            <person name="Ma L."/>
            <person name="Huang J."/>
            <person name="Chen G.Z."/>
            <person name="Huang M.Z."/>
            <person name="Huang L."/>
            <person name="Peng D.H."/>
            <person name="Luo Y.B."/>
            <person name="Zou S.Q."/>
            <person name="Chen S.P."/>
            <person name="Lan S."/>
            <person name="Tsai W.C."/>
            <person name="Van de Peer Y."/>
            <person name="Liu Z.J."/>
        </authorList>
    </citation>
    <scope>NUCLEOTIDE SEQUENCE [LARGE SCALE GENOMIC DNA]</scope>
    <source>
        <strain evidence="7">Lor288</strain>
    </source>
</reference>
<feature type="domain" description="Peptidase M20 dimerisation" evidence="6">
    <location>
        <begin position="238"/>
        <end position="333"/>
    </location>
</feature>
<evidence type="ECO:0000313" key="8">
    <source>
        <dbReference type="Proteomes" id="UP001412067"/>
    </source>
</evidence>
<keyword evidence="3 5" id="KW-0732">Signal</keyword>
<dbReference type="PANTHER" id="PTHR11014">
    <property type="entry name" value="PEPTIDASE M20 FAMILY MEMBER"/>
    <property type="match status" value="1"/>
</dbReference>
<dbReference type="Pfam" id="PF01546">
    <property type="entry name" value="Peptidase_M20"/>
    <property type="match status" value="1"/>
</dbReference>